<evidence type="ECO:0000256" key="7">
    <source>
        <dbReference type="SAM" id="MobiDB-lite"/>
    </source>
</evidence>
<evidence type="ECO:0000256" key="5">
    <source>
        <dbReference type="PROSITE-ProRule" id="PRU01077"/>
    </source>
</evidence>
<proteinExistence type="predicted"/>
<comment type="caution">
    <text evidence="9">The sequence shown here is derived from an EMBL/GenBank/DDBJ whole genome shotgun (WGS) entry which is preliminary data.</text>
</comment>
<dbReference type="SMART" id="SM00055">
    <property type="entry name" value="FCH"/>
    <property type="match status" value="1"/>
</dbReference>
<keyword evidence="4" id="KW-0206">Cytoskeleton</keyword>
<accession>A0A9Q3JEL5</accession>
<dbReference type="Proteomes" id="UP000765509">
    <property type="component" value="Unassembled WGS sequence"/>
</dbReference>
<feature type="region of interest" description="Disordered" evidence="7">
    <location>
        <begin position="374"/>
        <end position="395"/>
    </location>
</feature>
<feature type="non-terminal residue" evidence="9">
    <location>
        <position position="1"/>
    </location>
</feature>
<feature type="compositionally biased region" description="Polar residues" evidence="7">
    <location>
        <begin position="408"/>
        <end position="418"/>
    </location>
</feature>
<dbReference type="Gene3D" id="1.20.1270.60">
    <property type="entry name" value="Arfaptin homology (AH) domain/BAR domain"/>
    <property type="match status" value="1"/>
</dbReference>
<name>A0A9Q3JEL5_9BASI</name>
<reference evidence="9" key="1">
    <citation type="submission" date="2021-03" db="EMBL/GenBank/DDBJ databases">
        <title>Draft genome sequence of rust myrtle Austropuccinia psidii MF-1, a brazilian biotype.</title>
        <authorList>
            <person name="Quecine M.C."/>
            <person name="Pachon D.M.R."/>
            <person name="Bonatelli M.L."/>
            <person name="Correr F.H."/>
            <person name="Franceschini L.M."/>
            <person name="Leite T.F."/>
            <person name="Margarido G.R.A."/>
            <person name="Almeida C.A."/>
            <person name="Ferrarezi J.A."/>
            <person name="Labate C.A."/>
        </authorList>
    </citation>
    <scope>NUCLEOTIDE SEQUENCE</scope>
    <source>
        <strain evidence="9">MF-1</strain>
    </source>
</reference>
<organism evidence="9 10">
    <name type="scientific">Austropuccinia psidii MF-1</name>
    <dbReference type="NCBI Taxonomy" id="1389203"/>
    <lineage>
        <taxon>Eukaryota</taxon>
        <taxon>Fungi</taxon>
        <taxon>Dikarya</taxon>
        <taxon>Basidiomycota</taxon>
        <taxon>Pucciniomycotina</taxon>
        <taxon>Pucciniomycetes</taxon>
        <taxon>Pucciniales</taxon>
        <taxon>Sphaerophragmiaceae</taxon>
        <taxon>Austropuccinia</taxon>
    </lineage>
</organism>
<evidence type="ECO:0000256" key="6">
    <source>
        <dbReference type="SAM" id="Coils"/>
    </source>
</evidence>
<keyword evidence="10" id="KW-1185">Reference proteome</keyword>
<feature type="compositionally biased region" description="Low complexity" evidence="7">
    <location>
        <begin position="36"/>
        <end position="48"/>
    </location>
</feature>
<feature type="compositionally biased region" description="Low complexity" evidence="7">
    <location>
        <begin position="13"/>
        <end position="22"/>
    </location>
</feature>
<dbReference type="GO" id="GO:0120104">
    <property type="term" value="C:mitotic actomyosin contractile ring, proximal layer"/>
    <property type="evidence" value="ECO:0007669"/>
    <property type="project" value="TreeGrafter"/>
</dbReference>
<feature type="domain" description="F-BAR" evidence="8">
    <location>
        <begin position="55"/>
        <end position="310"/>
    </location>
</feature>
<evidence type="ECO:0000256" key="4">
    <source>
        <dbReference type="ARBA" id="ARBA00023212"/>
    </source>
</evidence>
<keyword evidence="3" id="KW-0597">Phosphoprotein</keyword>
<dbReference type="GO" id="GO:0005543">
    <property type="term" value="F:phospholipid binding"/>
    <property type="evidence" value="ECO:0007669"/>
    <property type="project" value="TreeGrafter"/>
</dbReference>
<sequence>MSRPPSRTDRSIISHQSQPQPHSHSHSHSHSRSNSRRSSITNSISTHSNVHPDPYAFCNSFWGQYGHDALQNKNNQSSKMLEDMRLWYRERAAIEEDYAKRLSKLAKLPLVDQDVDLEVGGVRIALETVYQTTRQSAHSHLELAGTIRTALEKKLVEFINRREGLKKNPQGTIDRLWKKKTELIQLMEKSRRKYEADAIAVNGLSAQTHLVQGRDYDKVLAKLEKAQQNVQIDEREYRAHVKNLKETTTEWNMQWKSYCDLSQDLEEERIDFVRTSFWDYANGVSTICVIDDEQCENIRKSLERCETLHDVAEFVRQSRTGNEMYVAPDYINYAKGEQTPYNRPTPLIANFARSSIRNPRVAPATTNIQDLTQAIRSGPSSPTDPVHPCRSSSKAAVKRGGAIADAVATNSYPGSDPNSGLAPRPSLSRSLVGASISRAASPAEAMAQVVGGGSNPSA</sequence>
<keyword evidence="2" id="KW-0963">Cytoplasm</keyword>
<feature type="compositionally biased region" description="Basic and acidic residues" evidence="7">
    <location>
        <begin position="1"/>
        <end position="12"/>
    </location>
</feature>
<dbReference type="InterPro" id="IPR027267">
    <property type="entry name" value="AH/BAR_dom_sf"/>
</dbReference>
<dbReference type="InterPro" id="IPR031160">
    <property type="entry name" value="F_BAR_dom"/>
</dbReference>
<feature type="compositionally biased region" description="Basic residues" evidence="7">
    <location>
        <begin position="23"/>
        <end position="35"/>
    </location>
</feature>
<dbReference type="PROSITE" id="PS51741">
    <property type="entry name" value="F_BAR"/>
    <property type="match status" value="1"/>
</dbReference>
<dbReference type="GO" id="GO:0007010">
    <property type="term" value="P:cytoskeleton organization"/>
    <property type="evidence" value="ECO:0007669"/>
    <property type="project" value="TreeGrafter"/>
</dbReference>
<protein>
    <recommendedName>
        <fullName evidence="8">F-BAR domain-containing protein</fullName>
    </recommendedName>
</protein>
<evidence type="ECO:0000313" key="9">
    <source>
        <dbReference type="EMBL" id="MBW0560230.1"/>
    </source>
</evidence>
<dbReference type="InterPro" id="IPR001060">
    <property type="entry name" value="FCH_dom"/>
</dbReference>
<dbReference type="Pfam" id="PF00611">
    <property type="entry name" value="FCH"/>
    <property type="match status" value="1"/>
</dbReference>
<evidence type="ECO:0000256" key="1">
    <source>
        <dbReference type="ARBA" id="ARBA00004245"/>
    </source>
</evidence>
<comment type="subcellular location">
    <subcellularLocation>
        <location evidence="1">Cytoplasm</location>
        <location evidence="1">Cytoskeleton</location>
    </subcellularLocation>
</comment>
<dbReference type="AlphaFoldDB" id="A0A9Q3JEL5"/>
<gene>
    <name evidence="9" type="ORF">O181_099945</name>
</gene>
<evidence type="ECO:0000256" key="2">
    <source>
        <dbReference type="ARBA" id="ARBA00022490"/>
    </source>
</evidence>
<evidence type="ECO:0000259" key="8">
    <source>
        <dbReference type="PROSITE" id="PS51741"/>
    </source>
</evidence>
<dbReference type="SUPFAM" id="SSF103657">
    <property type="entry name" value="BAR/IMD domain-like"/>
    <property type="match status" value="1"/>
</dbReference>
<dbReference type="FunFam" id="1.20.1270.60:FF:000045">
    <property type="entry name" value="Cell division control protein"/>
    <property type="match status" value="1"/>
</dbReference>
<dbReference type="OrthoDB" id="19092at2759"/>
<dbReference type="PANTHER" id="PTHR23065:SF7">
    <property type="entry name" value="NOSTRIN, ISOFORM H"/>
    <property type="match status" value="1"/>
</dbReference>
<feature type="region of interest" description="Disordered" evidence="7">
    <location>
        <begin position="1"/>
        <end position="49"/>
    </location>
</feature>
<keyword evidence="5 6" id="KW-0175">Coiled coil</keyword>
<dbReference type="PANTHER" id="PTHR23065">
    <property type="entry name" value="PROLINE-SERINE-THREONINE PHOSPHATASE INTERACTING PROTEIN 1"/>
    <property type="match status" value="1"/>
</dbReference>
<evidence type="ECO:0000256" key="3">
    <source>
        <dbReference type="ARBA" id="ARBA00022553"/>
    </source>
</evidence>
<feature type="coiled-coil region" evidence="6">
    <location>
        <begin position="216"/>
        <end position="243"/>
    </location>
</feature>
<dbReference type="GO" id="GO:0009898">
    <property type="term" value="C:cytoplasmic side of plasma membrane"/>
    <property type="evidence" value="ECO:0007669"/>
    <property type="project" value="TreeGrafter"/>
</dbReference>
<evidence type="ECO:0000313" key="10">
    <source>
        <dbReference type="Proteomes" id="UP000765509"/>
    </source>
</evidence>
<feature type="compositionally biased region" description="Polar residues" evidence="7">
    <location>
        <begin position="374"/>
        <end position="383"/>
    </location>
</feature>
<feature type="region of interest" description="Disordered" evidence="7">
    <location>
        <begin position="408"/>
        <end position="430"/>
    </location>
</feature>
<dbReference type="EMBL" id="AVOT02069287">
    <property type="protein sequence ID" value="MBW0560230.1"/>
    <property type="molecule type" value="Genomic_DNA"/>
</dbReference>